<accession>A0ABV9I461</accession>
<dbReference type="Proteomes" id="UP001595952">
    <property type="component" value="Unassembled WGS sequence"/>
</dbReference>
<organism evidence="1 2">
    <name type="scientific">Deinococcus hohokamensis</name>
    <dbReference type="NCBI Taxonomy" id="309883"/>
    <lineage>
        <taxon>Bacteria</taxon>
        <taxon>Thermotogati</taxon>
        <taxon>Deinococcota</taxon>
        <taxon>Deinococci</taxon>
        <taxon>Deinococcales</taxon>
        <taxon>Deinococcaceae</taxon>
        <taxon>Deinococcus</taxon>
    </lineage>
</organism>
<evidence type="ECO:0000313" key="1">
    <source>
        <dbReference type="EMBL" id="MFC4636953.1"/>
    </source>
</evidence>
<protein>
    <submittedName>
        <fullName evidence="1">Uncharacterized protein</fullName>
    </submittedName>
</protein>
<evidence type="ECO:0000313" key="2">
    <source>
        <dbReference type="Proteomes" id="UP001595952"/>
    </source>
</evidence>
<dbReference type="EMBL" id="JBHSEI010000001">
    <property type="protein sequence ID" value="MFC4636953.1"/>
    <property type="molecule type" value="Genomic_DNA"/>
</dbReference>
<gene>
    <name evidence="1" type="ORF">ACFO0D_01240</name>
</gene>
<proteinExistence type="predicted"/>
<sequence length="202" mass="23581">MSYHVLELYECLDLEFWQHYFTTSEVIPELSRHGPNLGTVCVTWASDDVHLSGIYHRCRDMIRMRETQTTLYTDVIEPPYRMQPDLLDHGKVVEQWRRGRLYNPQRWPDGELLPDYVRNAVVRLEMTGTIEGLPKVTLDDGGGACFAVEVDSRWRTRRQDEYIVDALESAGTTDFPVSVRLIESSCIRPFFPWVKQPMDDRP</sequence>
<name>A0ABV9I461_9DEIO</name>
<comment type="caution">
    <text evidence="1">The sequence shown here is derived from an EMBL/GenBank/DDBJ whole genome shotgun (WGS) entry which is preliminary data.</text>
</comment>
<keyword evidence="2" id="KW-1185">Reference proteome</keyword>
<dbReference type="RefSeq" id="WP_380059991.1">
    <property type="nucleotide sequence ID" value="NZ_JBHSEI010000001.1"/>
</dbReference>
<reference evidence="2" key="1">
    <citation type="journal article" date="2019" name="Int. J. Syst. Evol. Microbiol.">
        <title>The Global Catalogue of Microorganisms (GCM) 10K type strain sequencing project: providing services to taxonomists for standard genome sequencing and annotation.</title>
        <authorList>
            <consortium name="The Broad Institute Genomics Platform"/>
            <consortium name="The Broad Institute Genome Sequencing Center for Infectious Disease"/>
            <person name="Wu L."/>
            <person name="Ma J."/>
        </authorList>
    </citation>
    <scope>NUCLEOTIDE SEQUENCE [LARGE SCALE GENOMIC DNA]</scope>
    <source>
        <strain evidence="2">CCUG 55995</strain>
    </source>
</reference>